<dbReference type="Pfam" id="PF20684">
    <property type="entry name" value="Fung_rhodopsin"/>
    <property type="match status" value="1"/>
</dbReference>
<feature type="domain" description="Rhodopsin" evidence="8">
    <location>
        <begin position="80"/>
        <end position="322"/>
    </location>
</feature>
<evidence type="ECO:0000256" key="6">
    <source>
        <dbReference type="SAM" id="MobiDB-lite"/>
    </source>
</evidence>
<feature type="transmembrane region" description="Helical" evidence="7">
    <location>
        <begin position="140"/>
        <end position="163"/>
    </location>
</feature>
<evidence type="ECO:0000313" key="9">
    <source>
        <dbReference type="EMBL" id="KAJ5331050.1"/>
    </source>
</evidence>
<accession>A0A9W9QCE5</accession>
<dbReference type="PANTHER" id="PTHR33048:SF55">
    <property type="entry name" value="INTEGRAL MEMBRANE PROTEIN"/>
    <property type="match status" value="1"/>
</dbReference>
<name>A0A9W9QCE5_9EURO</name>
<gene>
    <name evidence="9" type="ORF">N7476_000833</name>
</gene>
<comment type="subcellular location">
    <subcellularLocation>
        <location evidence="1">Membrane</location>
        <topology evidence="1">Multi-pass membrane protein</topology>
    </subcellularLocation>
</comment>
<proteinExistence type="inferred from homology"/>
<keyword evidence="10" id="KW-1185">Reference proteome</keyword>
<feature type="transmembrane region" description="Helical" evidence="7">
    <location>
        <begin position="94"/>
        <end position="120"/>
    </location>
</feature>
<organism evidence="9 10">
    <name type="scientific">Penicillium atrosanguineum</name>
    <dbReference type="NCBI Taxonomy" id="1132637"/>
    <lineage>
        <taxon>Eukaryota</taxon>
        <taxon>Fungi</taxon>
        <taxon>Dikarya</taxon>
        <taxon>Ascomycota</taxon>
        <taxon>Pezizomycotina</taxon>
        <taxon>Eurotiomycetes</taxon>
        <taxon>Eurotiomycetidae</taxon>
        <taxon>Eurotiales</taxon>
        <taxon>Aspergillaceae</taxon>
        <taxon>Penicillium</taxon>
    </lineage>
</organism>
<dbReference type="GO" id="GO:0016020">
    <property type="term" value="C:membrane"/>
    <property type="evidence" value="ECO:0007669"/>
    <property type="project" value="UniProtKB-SubCell"/>
</dbReference>
<keyword evidence="2 7" id="KW-0812">Transmembrane</keyword>
<evidence type="ECO:0000256" key="7">
    <source>
        <dbReference type="SAM" id="Phobius"/>
    </source>
</evidence>
<dbReference type="InterPro" id="IPR049326">
    <property type="entry name" value="Rhodopsin_dom_fungi"/>
</dbReference>
<sequence length="406" mass="46139">MYAFEVRSHGYQAGDHPAGGKTPEGRSGSHLHATVRPRWNWVDEYLRELMAPDSPEYGLILVSVSIALSVLQIIFVALMFYTRRLQREKYGWDAWIMLIALFGSLAKAGIYIAMVYSAGLGRHIADMKPPSESFIFIKKGYWAVELFDFPLTITPAKISLLLFYVRIFYTRKFKFFAYGVGFLVMGLGIAMFFQTIFQCSPVGFGWHKTNGHGSCIDQMFVYRVISPINVLTGVLILTMPMPLVWRLHAPRGQKLALTAVFLIGGLGTVVSIWRVFLYFAYSKSQLHDVTWFSLKISILTVIEGAILIITPCLVSIWPLLTRMVPRRLIGKLTCYRQARQHRQWYMTSHMPENSPCGDSSVRVRRDGRLGSSGSLADLEDQLWWVSDDTDTTSTCERIIMDNDSKD</sequence>
<feature type="region of interest" description="Disordered" evidence="6">
    <location>
        <begin position="1"/>
        <end position="31"/>
    </location>
</feature>
<evidence type="ECO:0000259" key="8">
    <source>
        <dbReference type="Pfam" id="PF20684"/>
    </source>
</evidence>
<evidence type="ECO:0000256" key="4">
    <source>
        <dbReference type="ARBA" id="ARBA00023136"/>
    </source>
</evidence>
<keyword evidence="4 7" id="KW-0472">Membrane</keyword>
<feature type="transmembrane region" description="Helical" evidence="7">
    <location>
        <begin position="220"/>
        <end position="243"/>
    </location>
</feature>
<dbReference type="OrthoDB" id="5417844at2759"/>
<dbReference type="PANTHER" id="PTHR33048">
    <property type="entry name" value="PTH11-LIKE INTEGRAL MEMBRANE PROTEIN (AFU_ORTHOLOGUE AFUA_5G11245)"/>
    <property type="match status" value="1"/>
</dbReference>
<reference evidence="9" key="1">
    <citation type="submission" date="2022-12" db="EMBL/GenBank/DDBJ databases">
        <authorList>
            <person name="Petersen C."/>
        </authorList>
    </citation>
    <scope>NUCLEOTIDE SEQUENCE</scope>
    <source>
        <strain evidence="9">IBT 21472</strain>
    </source>
</reference>
<dbReference type="AlphaFoldDB" id="A0A9W9QCE5"/>
<feature type="transmembrane region" description="Helical" evidence="7">
    <location>
        <begin position="296"/>
        <end position="320"/>
    </location>
</feature>
<keyword evidence="3 7" id="KW-1133">Transmembrane helix</keyword>
<dbReference type="Proteomes" id="UP001147746">
    <property type="component" value="Unassembled WGS sequence"/>
</dbReference>
<evidence type="ECO:0000256" key="2">
    <source>
        <dbReference type="ARBA" id="ARBA00022692"/>
    </source>
</evidence>
<evidence type="ECO:0000313" key="10">
    <source>
        <dbReference type="Proteomes" id="UP001147746"/>
    </source>
</evidence>
<feature type="transmembrane region" description="Helical" evidence="7">
    <location>
        <begin position="57"/>
        <end position="82"/>
    </location>
</feature>
<comment type="similarity">
    <text evidence="5">Belongs to the SAT4 family.</text>
</comment>
<dbReference type="InterPro" id="IPR052337">
    <property type="entry name" value="SAT4-like"/>
</dbReference>
<evidence type="ECO:0000256" key="1">
    <source>
        <dbReference type="ARBA" id="ARBA00004141"/>
    </source>
</evidence>
<reference evidence="9" key="2">
    <citation type="journal article" date="2023" name="IMA Fungus">
        <title>Comparative genomic study of the Penicillium genus elucidates a diverse pangenome and 15 lateral gene transfer events.</title>
        <authorList>
            <person name="Petersen C."/>
            <person name="Sorensen T."/>
            <person name="Nielsen M.R."/>
            <person name="Sondergaard T.E."/>
            <person name="Sorensen J.L."/>
            <person name="Fitzpatrick D.A."/>
            <person name="Frisvad J.C."/>
            <person name="Nielsen K.L."/>
        </authorList>
    </citation>
    <scope>NUCLEOTIDE SEQUENCE</scope>
    <source>
        <strain evidence="9">IBT 21472</strain>
    </source>
</reference>
<dbReference type="EMBL" id="JAPZBO010000001">
    <property type="protein sequence ID" value="KAJ5331050.1"/>
    <property type="molecule type" value="Genomic_DNA"/>
</dbReference>
<evidence type="ECO:0000256" key="5">
    <source>
        <dbReference type="ARBA" id="ARBA00038359"/>
    </source>
</evidence>
<feature type="transmembrane region" description="Helical" evidence="7">
    <location>
        <begin position="255"/>
        <end position="276"/>
    </location>
</feature>
<feature type="transmembrane region" description="Helical" evidence="7">
    <location>
        <begin position="175"/>
        <end position="197"/>
    </location>
</feature>
<comment type="caution">
    <text evidence="9">The sequence shown here is derived from an EMBL/GenBank/DDBJ whole genome shotgun (WGS) entry which is preliminary data.</text>
</comment>
<evidence type="ECO:0000256" key="3">
    <source>
        <dbReference type="ARBA" id="ARBA00022989"/>
    </source>
</evidence>
<protein>
    <recommendedName>
        <fullName evidence="8">Rhodopsin domain-containing protein</fullName>
    </recommendedName>
</protein>